<evidence type="ECO:0000313" key="1">
    <source>
        <dbReference type="EMBL" id="JAH90005.1"/>
    </source>
</evidence>
<name>A0A0E9WK93_ANGAN</name>
<reference evidence="1" key="1">
    <citation type="submission" date="2014-11" db="EMBL/GenBank/DDBJ databases">
        <authorList>
            <person name="Amaro Gonzalez C."/>
        </authorList>
    </citation>
    <scope>NUCLEOTIDE SEQUENCE</scope>
</reference>
<sequence>MRGSSPQPQPMCSTHLDDAWQPFRARVLTTHWLRWRRREQFF</sequence>
<dbReference type="AlphaFoldDB" id="A0A0E9WK93"/>
<proteinExistence type="predicted"/>
<protein>
    <submittedName>
        <fullName evidence="1">Uncharacterized protein</fullName>
    </submittedName>
</protein>
<reference evidence="1" key="2">
    <citation type="journal article" date="2015" name="Fish Shellfish Immunol.">
        <title>Early steps in the European eel (Anguilla anguilla)-Vibrio vulnificus interaction in the gills: Role of the RtxA13 toxin.</title>
        <authorList>
            <person name="Callol A."/>
            <person name="Pajuelo D."/>
            <person name="Ebbesson L."/>
            <person name="Teles M."/>
            <person name="MacKenzie S."/>
            <person name="Amaro C."/>
        </authorList>
    </citation>
    <scope>NUCLEOTIDE SEQUENCE</scope>
</reference>
<accession>A0A0E9WK93</accession>
<dbReference type="EMBL" id="GBXM01018572">
    <property type="protein sequence ID" value="JAH90005.1"/>
    <property type="molecule type" value="Transcribed_RNA"/>
</dbReference>
<organism evidence="1">
    <name type="scientific">Anguilla anguilla</name>
    <name type="common">European freshwater eel</name>
    <name type="synonym">Muraena anguilla</name>
    <dbReference type="NCBI Taxonomy" id="7936"/>
    <lineage>
        <taxon>Eukaryota</taxon>
        <taxon>Metazoa</taxon>
        <taxon>Chordata</taxon>
        <taxon>Craniata</taxon>
        <taxon>Vertebrata</taxon>
        <taxon>Euteleostomi</taxon>
        <taxon>Actinopterygii</taxon>
        <taxon>Neopterygii</taxon>
        <taxon>Teleostei</taxon>
        <taxon>Anguilliformes</taxon>
        <taxon>Anguillidae</taxon>
        <taxon>Anguilla</taxon>
    </lineage>
</organism>